<sequence>MFNTSGTGGCCCCLLSTMATTSSNEGRGPGGGGCGEARSPLSLSPPLSLSSPGVTREHPGPGTCSLPLRSSHISPVPLFKNRQSPFTMSKTKAGEFYTSTCPPLHAVIVLMLILHTSMTTPEASKDACDVSRSTIQLVKNCPDSEEKWREAAARKNCAAYANQCSDPTRLVYHCLLNEYINQTLEICAYAQNIVLVRNIMHLASFLKMGRGRE</sequence>
<evidence type="ECO:0000256" key="1">
    <source>
        <dbReference type="SAM" id="MobiDB-lite"/>
    </source>
</evidence>
<accession>K1RHD0</accession>
<dbReference type="AlphaFoldDB" id="K1RHD0"/>
<dbReference type="InParanoid" id="K1RHD0"/>
<dbReference type="EMBL" id="JH819176">
    <property type="protein sequence ID" value="EKC33536.1"/>
    <property type="molecule type" value="Genomic_DNA"/>
</dbReference>
<protein>
    <submittedName>
        <fullName evidence="2">Uncharacterized protein</fullName>
    </submittedName>
</protein>
<organism evidence="2">
    <name type="scientific">Magallana gigas</name>
    <name type="common">Pacific oyster</name>
    <name type="synonym">Crassostrea gigas</name>
    <dbReference type="NCBI Taxonomy" id="29159"/>
    <lineage>
        <taxon>Eukaryota</taxon>
        <taxon>Metazoa</taxon>
        <taxon>Spiralia</taxon>
        <taxon>Lophotrochozoa</taxon>
        <taxon>Mollusca</taxon>
        <taxon>Bivalvia</taxon>
        <taxon>Autobranchia</taxon>
        <taxon>Pteriomorphia</taxon>
        <taxon>Ostreida</taxon>
        <taxon>Ostreoidea</taxon>
        <taxon>Ostreidae</taxon>
        <taxon>Magallana</taxon>
    </lineage>
</organism>
<name>K1RHD0_MAGGI</name>
<dbReference type="HOGENOM" id="CLU_1295512_0_0_1"/>
<feature type="region of interest" description="Disordered" evidence="1">
    <location>
        <begin position="24"/>
        <end position="69"/>
    </location>
</feature>
<evidence type="ECO:0000313" key="2">
    <source>
        <dbReference type="EMBL" id="EKC33536.1"/>
    </source>
</evidence>
<reference evidence="2" key="1">
    <citation type="journal article" date="2012" name="Nature">
        <title>The oyster genome reveals stress adaptation and complexity of shell formation.</title>
        <authorList>
            <person name="Zhang G."/>
            <person name="Fang X."/>
            <person name="Guo X."/>
            <person name="Li L."/>
            <person name="Luo R."/>
            <person name="Xu F."/>
            <person name="Yang P."/>
            <person name="Zhang L."/>
            <person name="Wang X."/>
            <person name="Qi H."/>
            <person name="Xiong Z."/>
            <person name="Que H."/>
            <person name="Xie Y."/>
            <person name="Holland P.W."/>
            <person name="Paps J."/>
            <person name="Zhu Y."/>
            <person name="Wu F."/>
            <person name="Chen Y."/>
            <person name="Wang J."/>
            <person name="Peng C."/>
            <person name="Meng J."/>
            <person name="Yang L."/>
            <person name="Liu J."/>
            <person name="Wen B."/>
            <person name="Zhang N."/>
            <person name="Huang Z."/>
            <person name="Zhu Q."/>
            <person name="Feng Y."/>
            <person name="Mount A."/>
            <person name="Hedgecock D."/>
            <person name="Xu Z."/>
            <person name="Liu Y."/>
            <person name="Domazet-Loso T."/>
            <person name="Du Y."/>
            <person name="Sun X."/>
            <person name="Zhang S."/>
            <person name="Liu B."/>
            <person name="Cheng P."/>
            <person name="Jiang X."/>
            <person name="Li J."/>
            <person name="Fan D."/>
            <person name="Wang W."/>
            <person name="Fu W."/>
            <person name="Wang T."/>
            <person name="Wang B."/>
            <person name="Zhang J."/>
            <person name="Peng Z."/>
            <person name="Li Y."/>
            <person name="Li N."/>
            <person name="Wang J."/>
            <person name="Chen M."/>
            <person name="He Y."/>
            <person name="Tan F."/>
            <person name="Song X."/>
            <person name="Zheng Q."/>
            <person name="Huang R."/>
            <person name="Yang H."/>
            <person name="Du X."/>
            <person name="Chen L."/>
            <person name="Yang M."/>
            <person name="Gaffney P.M."/>
            <person name="Wang S."/>
            <person name="Luo L."/>
            <person name="She Z."/>
            <person name="Ming Y."/>
            <person name="Huang W."/>
            <person name="Zhang S."/>
            <person name="Huang B."/>
            <person name="Zhang Y."/>
            <person name="Qu T."/>
            <person name="Ni P."/>
            <person name="Miao G."/>
            <person name="Wang J."/>
            <person name="Wang Q."/>
            <person name="Steinberg C.E."/>
            <person name="Wang H."/>
            <person name="Li N."/>
            <person name="Qian L."/>
            <person name="Zhang G."/>
            <person name="Li Y."/>
            <person name="Yang H."/>
            <person name="Liu X."/>
            <person name="Wang J."/>
            <person name="Yin Y."/>
            <person name="Wang J."/>
        </authorList>
    </citation>
    <scope>NUCLEOTIDE SEQUENCE [LARGE SCALE GENOMIC DNA]</scope>
    <source>
        <strain evidence="2">05x7-T-G4-1.051#20</strain>
    </source>
</reference>
<gene>
    <name evidence="2" type="ORF">CGI_10016002</name>
</gene>
<feature type="compositionally biased region" description="Low complexity" evidence="1">
    <location>
        <begin position="39"/>
        <end position="52"/>
    </location>
</feature>
<proteinExistence type="predicted"/>